<feature type="transmembrane region" description="Helical" evidence="1">
    <location>
        <begin position="9"/>
        <end position="26"/>
    </location>
</feature>
<evidence type="ECO:0000313" key="3">
    <source>
        <dbReference type="Proteomes" id="UP000000305"/>
    </source>
</evidence>
<reference evidence="2 3" key="1">
    <citation type="journal article" date="2011" name="Science">
        <title>The ecoresponsive genome of Daphnia pulex.</title>
        <authorList>
            <person name="Colbourne J.K."/>
            <person name="Pfrender M.E."/>
            <person name="Gilbert D."/>
            <person name="Thomas W.K."/>
            <person name="Tucker A."/>
            <person name="Oakley T.H."/>
            <person name="Tokishita S."/>
            <person name="Aerts A."/>
            <person name="Arnold G.J."/>
            <person name="Basu M.K."/>
            <person name="Bauer D.J."/>
            <person name="Caceres C.E."/>
            <person name="Carmel L."/>
            <person name="Casola C."/>
            <person name="Choi J.H."/>
            <person name="Detter J.C."/>
            <person name="Dong Q."/>
            <person name="Dusheyko S."/>
            <person name="Eads B.D."/>
            <person name="Frohlich T."/>
            <person name="Geiler-Samerotte K.A."/>
            <person name="Gerlach D."/>
            <person name="Hatcher P."/>
            <person name="Jogdeo S."/>
            <person name="Krijgsveld J."/>
            <person name="Kriventseva E.V."/>
            <person name="Kultz D."/>
            <person name="Laforsch C."/>
            <person name="Lindquist E."/>
            <person name="Lopez J."/>
            <person name="Manak J.R."/>
            <person name="Muller J."/>
            <person name="Pangilinan J."/>
            <person name="Patwardhan R.P."/>
            <person name="Pitluck S."/>
            <person name="Pritham E.J."/>
            <person name="Rechtsteiner A."/>
            <person name="Rho M."/>
            <person name="Rogozin I.B."/>
            <person name="Sakarya O."/>
            <person name="Salamov A."/>
            <person name="Schaack S."/>
            <person name="Shapiro H."/>
            <person name="Shiga Y."/>
            <person name="Skalitzky C."/>
            <person name="Smith Z."/>
            <person name="Souvorov A."/>
            <person name="Sung W."/>
            <person name="Tang Z."/>
            <person name="Tsuchiya D."/>
            <person name="Tu H."/>
            <person name="Vos H."/>
            <person name="Wang M."/>
            <person name="Wolf Y.I."/>
            <person name="Yamagata H."/>
            <person name="Yamada T."/>
            <person name="Ye Y."/>
            <person name="Shaw J.R."/>
            <person name="Andrews J."/>
            <person name="Crease T.J."/>
            <person name="Tang H."/>
            <person name="Lucas S.M."/>
            <person name="Robertson H.M."/>
            <person name="Bork P."/>
            <person name="Koonin E.V."/>
            <person name="Zdobnov E.M."/>
            <person name="Grigoriev I.V."/>
            <person name="Lynch M."/>
            <person name="Boore J.L."/>
        </authorList>
    </citation>
    <scope>NUCLEOTIDE SEQUENCE [LARGE SCALE GENOMIC DNA]</scope>
</reference>
<feature type="transmembrane region" description="Helical" evidence="1">
    <location>
        <begin position="38"/>
        <end position="61"/>
    </location>
</feature>
<dbReference type="Proteomes" id="UP000000305">
    <property type="component" value="Unassembled WGS sequence"/>
</dbReference>
<dbReference type="EMBL" id="GL732542">
    <property type="protein sequence ID" value="EFX81735.1"/>
    <property type="molecule type" value="Genomic_DNA"/>
</dbReference>
<evidence type="ECO:0000256" key="1">
    <source>
        <dbReference type="SAM" id="Phobius"/>
    </source>
</evidence>
<dbReference type="InParanoid" id="E9GFX5"/>
<keyword evidence="1" id="KW-0472">Membrane</keyword>
<name>E9GFX5_DAPPU</name>
<organism evidence="2 3">
    <name type="scientific">Daphnia pulex</name>
    <name type="common">Water flea</name>
    <dbReference type="NCBI Taxonomy" id="6669"/>
    <lineage>
        <taxon>Eukaryota</taxon>
        <taxon>Metazoa</taxon>
        <taxon>Ecdysozoa</taxon>
        <taxon>Arthropoda</taxon>
        <taxon>Crustacea</taxon>
        <taxon>Branchiopoda</taxon>
        <taxon>Diplostraca</taxon>
        <taxon>Cladocera</taxon>
        <taxon>Anomopoda</taxon>
        <taxon>Daphniidae</taxon>
        <taxon>Daphnia</taxon>
    </lineage>
</organism>
<evidence type="ECO:0008006" key="4">
    <source>
        <dbReference type="Google" id="ProtNLM"/>
    </source>
</evidence>
<keyword evidence="1" id="KW-0812">Transmembrane</keyword>
<accession>E9GFX5</accession>
<gene>
    <name evidence="2" type="ORF">DAPPUDRAFT_242119</name>
</gene>
<dbReference type="AlphaFoldDB" id="E9GFX5"/>
<evidence type="ECO:0000313" key="2">
    <source>
        <dbReference type="EMBL" id="EFX81735.1"/>
    </source>
</evidence>
<protein>
    <recommendedName>
        <fullName evidence="4">Transmembrane protein</fullName>
    </recommendedName>
</protein>
<dbReference type="KEGG" id="dpx:DAPPUDRAFT_242119"/>
<keyword evidence="1" id="KW-1133">Transmembrane helix</keyword>
<dbReference type="HOGENOM" id="CLU_2361838_0_0_1"/>
<keyword evidence="3" id="KW-1185">Reference proteome</keyword>
<sequence length="96" mass="10516">MKKFAAGDFMIYVVMWYCFLVNVIGIRGVDIIQDGLVAWSLVLEYLVGGVIGEVVIGYICMWDGGFNSVGLGSVEVSIFDPLLYVRGMDVGVLKDV</sequence>
<proteinExistence type="predicted"/>